<accession>A0A0H5R4P8</accession>
<organism evidence="2">
    <name type="scientific">Spongospora subterranea</name>
    <dbReference type="NCBI Taxonomy" id="70186"/>
    <lineage>
        <taxon>Eukaryota</taxon>
        <taxon>Sar</taxon>
        <taxon>Rhizaria</taxon>
        <taxon>Endomyxa</taxon>
        <taxon>Phytomyxea</taxon>
        <taxon>Plasmodiophorida</taxon>
        <taxon>Plasmodiophoridae</taxon>
        <taxon>Spongospora</taxon>
    </lineage>
</organism>
<reference evidence="2" key="1">
    <citation type="submission" date="2015-04" db="EMBL/GenBank/DDBJ databases">
        <title>The genome sequence of the plant pathogenic Rhizarian Plasmodiophora brassicae reveals insights in its biotrophic life cycle and the origin of chitin synthesis.</title>
        <authorList>
            <person name="Schwelm A."/>
            <person name="Fogelqvist J."/>
            <person name="Knaust A."/>
            <person name="Julke S."/>
            <person name="Lilja T."/>
            <person name="Dhandapani V."/>
            <person name="Bonilla-Rosso G."/>
            <person name="Karlsson M."/>
            <person name="Shevchenko A."/>
            <person name="Choi S.R."/>
            <person name="Kim H.G."/>
            <person name="Park J.Y."/>
            <person name="Lim Y.P."/>
            <person name="Ludwig-Muller J."/>
            <person name="Dixelius C."/>
        </authorList>
    </citation>
    <scope>NUCLEOTIDE SEQUENCE</scope>
    <source>
        <tissue evidence="2">Potato root galls</tissue>
    </source>
</reference>
<feature type="non-terminal residue" evidence="2">
    <location>
        <position position="203"/>
    </location>
</feature>
<feature type="compositionally biased region" description="Basic and acidic residues" evidence="1">
    <location>
        <begin position="121"/>
        <end position="137"/>
    </location>
</feature>
<dbReference type="EMBL" id="HACM01002617">
    <property type="protein sequence ID" value="CRZ03059.1"/>
    <property type="molecule type" value="Transcribed_RNA"/>
</dbReference>
<name>A0A0H5R4P8_9EUKA</name>
<feature type="region of interest" description="Disordered" evidence="1">
    <location>
        <begin position="62"/>
        <end position="203"/>
    </location>
</feature>
<proteinExistence type="predicted"/>
<dbReference type="AlphaFoldDB" id="A0A0H5R4P8"/>
<sequence>MSNNAQAQRQEILRDNMRITLTRRRLLSFLISIAPRHIDIVTQTPNTKPRISKEEVVELFQETDNGRKRKGKRKKNKRKTRTAGSRQNDETTVAEECIETKEETVEEQNQEAEVNPLQQKGNEEKEAAERSFEHEYQTEEETVDIPETIVQNNLDEHIEQEPLGQNEDTRSSIQSHADNHESYEQNEDTISTSSADNHEAQES</sequence>
<feature type="compositionally biased region" description="Basic residues" evidence="1">
    <location>
        <begin position="67"/>
        <end position="81"/>
    </location>
</feature>
<evidence type="ECO:0000256" key="1">
    <source>
        <dbReference type="SAM" id="MobiDB-lite"/>
    </source>
</evidence>
<protein>
    <submittedName>
        <fullName evidence="2">Uncharacterized protein</fullName>
    </submittedName>
</protein>
<evidence type="ECO:0000313" key="2">
    <source>
        <dbReference type="EMBL" id="CRZ03059.1"/>
    </source>
</evidence>